<evidence type="ECO:0000256" key="6">
    <source>
        <dbReference type="ARBA" id="ARBA00022777"/>
    </source>
</evidence>
<evidence type="ECO:0000256" key="8">
    <source>
        <dbReference type="ARBA" id="ARBA00047899"/>
    </source>
</evidence>
<dbReference type="Gene3D" id="1.10.510.10">
    <property type="entry name" value="Transferase(Phosphotransferase) domain 1"/>
    <property type="match status" value="1"/>
</dbReference>
<comment type="caution">
    <text evidence="11">The sequence shown here is derived from an EMBL/GenBank/DDBJ whole genome shotgun (WGS) entry which is preliminary data.</text>
</comment>
<dbReference type="GO" id="GO:0043066">
    <property type="term" value="P:negative regulation of apoptotic process"/>
    <property type="evidence" value="ECO:0007669"/>
    <property type="project" value="TreeGrafter"/>
</dbReference>
<evidence type="ECO:0000256" key="9">
    <source>
        <dbReference type="ARBA" id="ARBA00048679"/>
    </source>
</evidence>
<dbReference type="GO" id="GO:0004674">
    <property type="term" value="F:protein serine/threonine kinase activity"/>
    <property type="evidence" value="ECO:0007669"/>
    <property type="project" value="UniProtKB-KW"/>
</dbReference>
<dbReference type="EC" id="2.7.11.1" evidence="2"/>
<keyword evidence="6" id="KW-0418">Kinase</keyword>
<dbReference type="GO" id="GO:0007346">
    <property type="term" value="P:regulation of mitotic cell cycle"/>
    <property type="evidence" value="ECO:0007669"/>
    <property type="project" value="TreeGrafter"/>
</dbReference>
<evidence type="ECO:0000313" key="11">
    <source>
        <dbReference type="EMBL" id="KAK7172184.1"/>
    </source>
</evidence>
<dbReference type="PANTHER" id="PTHR22984:SF11">
    <property type="entry name" value="AURORA KINASE-RELATED"/>
    <property type="match status" value="1"/>
</dbReference>
<proteinExistence type="inferred from homology"/>
<comment type="similarity">
    <text evidence="1">Belongs to the protein kinase superfamily. CAMK Ser/Thr protein kinase family. PIM subfamily.</text>
</comment>
<evidence type="ECO:0000256" key="1">
    <source>
        <dbReference type="ARBA" id="ARBA00005505"/>
    </source>
</evidence>
<keyword evidence="12" id="KW-1185">Reference proteome</keyword>
<keyword evidence="3" id="KW-0723">Serine/threonine-protein kinase</keyword>
<dbReference type="InterPro" id="IPR051138">
    <property type="entry name" value="PIM_Ser/Thr_kinase"/>
</dbReference>
<organism evidence="11 12">
    <name type="scientific">Phoxinus phoxinus</name>
    <name type="common">Eurasian minnow</name>
    <dbReference type="NCBI Taxonomy" id="58324"/>
    <lineage>
        <taxon>Eukaryota</taxon>
        <taxon>Metazoa</taxon>
        <taxon>Chordata</taxon>
        <taxon>Craniata</taxon>
        <taxon>Vertebrata</taxon>
        <taxon>Euteleostomi</taxon>
        <taxon>Actinopterygii</taxon>
        <taxon>Neopterygii</taxon>
        <taxon>Teleostei</taxon>
        <taxon>Ostariophysi</taxon>
        <taxon>Cypriniformes</taxon>
        <taxon>Leuciscidae</taxon>
        <taxon>Phoxininae</taxon>
        <taxon>Phoxinus</taxon>
    </lineage>
</organism>
<comment type="catalytic activity">
    <reaction evidence="8">
        <text>L-threonyl-[protein] + ATP = O-phospho-L-threonyl-[protein] + ADP + H(+)</text>
        <dbReference type="Rhea" id="RHEA:46608"/>
        <dbReference type="Rhea" id="RHEA-COMP:11060"/>
        <dbReference type="Rhea" id="RHEA-COMP:11605"/>
        <dbReference type="ChEBI" id="CHEBI:15378"/>
        <dbReference type="ChEBI" id="CHEBI:30013"/>
        <dbReference type="ChEBI" id="CHEBI:30616"/>
        <dbReference type="ChEBI" id="CHEBI:61977"/>
        <dbReference type="ChEBI" id="CHEBI:456216"/>
        <dbReference type="EC" id="2.7.11.1"/>
    </reaction>
</comment>
<evidence type="ECO:0000256" key="3">
    <source>
        <dbReference type="ARBA" id="ARBA00022527"/>
    </source>
</evidence>
<evidence type="ECO:0000256" key="4">
    <source>
        <dbReference type="ARBA" id="ARBA00022679"/>
    </source>
</evidence>
<protein>
    <recommendedName>
        <fullName evidence="2">non-specific serine/threonine protein kinase</fullName>
        <ecNumber evidence="2">2.7.11.1</ecNumber>
    </recommendedName>
</protein>
<reference evidence="11 12" key="1">
    <citation type="submission" date="2024-02" db="EMBL/GenBank/DDBJ databases">
        <title>Chromosome-level genome assembly of the Eurasian Minnow (Phoxinus phoxinus).</title>
        <authorList>
            <person name="Oriowo T.O."/>
            <person name="Martin S."/>
            <person name="Stange M."/>
            <person name="Chrysostomakis Y."/>
            <person name="Brown T."/>
            <person name="Winkler S."/>
            <person name="Kukowka S."/>
            <person name="Myers E.W."/>
            <person name="Bohne A."/>
        </authorList>
    </citation>
    <scope>NUCLEOTIDE SEQUENCE [LARGE SCALE GENOMIC DNA]</scope>
    <source>
        <strain evidence="11">ZFMK-TIS-60720</strain>
        <tissue evidence="11">Whole Organism</tissue>
    </source>
</reference>
<evidence type="ECO:0000256" key="7">
    <source>
        <dbReference type="ARBA" id="ARBA00022840"/>
    </source>
</evidence>
<feature type="domain" description="Protein kinase" evidence="10">
    <location>
        <begin position="1"/>
        <end position="139"/>
    </location>
</feature>
<keyword evidence="7" id="KW-0067">ATP-binding</keyword>
<evidence type="ECO:0000256" key="5">
    <source>
        <dbReference type="ARBA" id="ARBA00022741"/>
    </source>
</evidence>
<name>A0AAN9DCW3_9TELE</name>
<keyword evidence="4" id="KW-0808">Transferase</keyword>
<dbReference type="Proteomes" id="UP001364617">
    <property type="component" value="Unassembled WGS sequence"/>
</dbReference>
<dbReference type="GO" id="GO:0005737">
    <property type="term" value="C:cytoplasm"/>
    <property type="evidence" value="ECO:0007669"/>
    <property type="project" value="TreeGrafter"/>
</dbReference>
<evidence type="ECO:0000256" key="2">
    <source>
        <dbReference type="ARBA" id="ARBA00012513"/>
    </source>
</evidence>
<dbReference type="PANTHER" id="PTHR22984">
    <property type="entry name" value="SERINE/THREONINE-PROTEIN KINASE PIM"/>
    <property type="match status" value="1"/>
</dbReference>
<dbReference type="PROSITE" id="PS50011">
    <property type="entry name" value="PROTEIN_KINASE_DOM"/>
    <property type="match status" value="1"/>
</dbReference>
<dbReference type="Pfam" id="PF00069">
    <property type="entry name" value="Pkinase"/>
    <property type="match status" value="1"/>
</dbReference>
<comment type="catalytic activity">
    <reaction evidence="9">
        <text>L-seryl-[protein] + ATP = O-phospho-L-seryl-[protein] + ADP + H(+)</text>
        <dbReference type="Rhea" id="RHEA:17989"/>
        <dbReference type="Rhea" id="RHEA-COMP:9863"/>
        <dbReference type="Rhea" id="RHEA-COMP:11604"/>
        <dbReference type="ChEBI" id="CHEBI:15378"/>
        <dbReference type="ChEBI" id="CHEBI:29999"/>
        <dbReference type="ChEBI" id="CHEBI:30616"/>
        <dbReference type="ChEBI" id="CHEBI:83421"/>
        <dbReference type="ChEBI" id="CHEBI:456216"/>
        <dbReference type="EC" id="2.7.11.1"/>
    </reaction>
</comment>
<gene>
    <name evidence="11" type="ORF">R3I93_004480</name>
</gene>
<dbReference type="GO" id="GO:0005524">
    <property type="term" value="F:ATP binding"/>
    <property type="evidence" value="ECO:0007669"/>
    <property type="project" value="UniProtKB-KW"/>
</dbReference>
<dbReference type="InterPro" id="IPR000719">
    <property type="entry name" value="Prot_kinase_dom"/>
</dbReference>
<evidence type="ECO:0000313" key="12">
    <source>
        <dbReference type="Proteomes" id="UP001364617"/>
    </source>
</evidence>
<evidence type="ECO:0000259" key="10">
    <source>
        <dbReference type="PROSITE" id="PS50011"/>
    </source>
</evidence>
<dbReference type="SUPFAM" id="SSF56112">
    <property type="entry name" value="Protein kinase-like (PK-like)"/>
    <property type="match status" value="1"/>
</dbReference>
<dbReference type="InterPro" id="IPR011009">
    <property type="entry name" value="Kinase-like_dom_sf"/>
</dbReference>
<dbReference type="AlphaFoldDB" id="A0AAN9DCW3"/>
<sequence length="139" mass="16108">MLLLQKSPTSTHVMHLYDIFVMKDEEILVLEYPHHGMTLCKYVHRNRGRLTEIVVKHIIRQLVVALQHCMHHGIFHNTHMKNILIYPNSLQVKLMDFRGALILPETRESASPTPPTVDVFDDALLNSANVFLQELMNPF</sequence>
<dbReference type="EMBL" id="JAYKXH010000004">
    <property type="protein sequence ID" value="KAK7172184.1"/>
    <property type="molecule type" value="Genomic_DNA"/>
</dbReference>
<accession>A0AAN9DCW3</accession>
<dbReference type="Gene3D" id="3.30.200.20">
    <property type="entry name" value="Phosphorylase Kinase, domain 1"/>
    <property type="match status" value="1"/>
</dbReference>
<keyword evidence="5" id="KW-0547">Nucleotide-binding</keyword>